<protein>
    <submittedName>
        <fullName evidence="1">Diaminopimelate epimerase</fullName>
    </submittedName>
</protein>
<name>A0ACC8XB49_9FIRM</name>
<proteinExistence type="predicted"/>
<accession>A0ACC8XB49</accession>
<keyword evidence="2" id="KW-1185">Reference proteome</keyword>
<dbReference type="EMBL" id="LJHD01000260">
    <property type="protein sequence ID" value="ONI39558.1"/>
    <property type="molecule type" value="Genomic_DNA"/>
</dbReference>
<evidence type="ECO:0000313" key="2">
    <source>
        <dbReference type="Proteomes" id="UP000188637"/>
    </source>
</evidence>
<organism evidence="1 2">
    <name type="scientific">Candidatus Epulonipiscium fishelsonii</name>
    <dbReference type="NCBI Taxonomy" id="77094"/>
    <lineage>
        <taxon>Bacteria</taxon>
        <taxon>Bacillati</taxon>
        <taxon>Bacillota</taxon>
        <taxon>Clostridia</taxon>
        <taxon>Lachnospirales</taxon>
        <taxon>Lachnospiraceae</taxon>
        <taxon>Candidatus Epulonipiscium</taxon>
    </lineage>
</organism>
<dbReference type="Proteomes" id="UP000188637">
    <property type="component" value="Unassembled WGS sequence"/>
</dbReference>
<sequence>MTLKFCKMHGIGNDYIYFDCMQNELVNPSELAIKLSNRNFGIGGDGIVMICKSTVADAKMRMFNLDGSEGKMCGNAIRCVGKYLYDNQIINKSIISIDTLSGIKYLDLIIENNEVTSVKVDMGKPILNPEDIPVNLKGSTIVNREVEIDDILYNITCVSMGNPHCIVFTDNVDNINLEKIGPKFEHNPIFPDQVNTEFVQCLDDGTFKMRVWERGSGETLACGTGACAVAVAMVLNNKASKNQDIIIHLKGGDLIINYTDETVYMTGNATKVFDGQISL</sequence>
<evidence type="ECO:0000313" key="1">
    <source>
        <dbReference type="EMBL" id="ONI39558.1"/>
    </source>
</evidence>
<comment type="caution">
    <text evidence="1">The sequence shown here is derived from an EMBL/GenBank/DDBJ whole genome shotgun (WGS) entry which is preliminary data.</text>
</comment>
<reference evidence="1" key="1">
    <citation type="submission" date="2016-08" db="EMBL/GenBank/DDBJ databases">
        <authorList>
            <person name="Ngugi D.K."/>
            <person name="Miyake S."/>
            <person name="Stingl U."/>
        </authorList>
    </citation>
    <scope>NUCLEOTIDE SEQUENCE</scope>
    <source>
        <strain evidence="1">SCG-D08WGA-EpuloA1</strain>
    </source>
</reference>
<gene>
    <name evidence="1" type="ORF">AN640_01745</name>
</gene>